<comment type="caution">
    <text evidence="2">The sequence shown here is derived from an EMBL/GenBank/DDBJ whole genome shotgun (WGS) entry which is preliminary data.</text>
</comment>
<organism evidence="2 3">
    <name type="scientific">Elysia crispata</name>
    <name type="common">lettuce slug</name>
    <dbReference type="NCBI Taxonomy" id="231223"/>
    <lineage>
        <taxon>Eukaryota</taxon>
        <taxon>Metazoa</taxon>
        <taxon>Spiralia</taxon>
        <taxon>Lophotrochozoa</taxon>
        <taxon>Mollusca</taxon>
        <taxon>Gastropoda</taxon>
        <taxon>Heterobranchia</taxon>
        <taxon>Euthyneura</taxon>
        <taxon>Panpulmonata</taxon>
        <taxon>Sacoglossa</taxon>
        <taxon>Placobranchoidea</taxon>
        <taxon>Plakobranchidae</taxon>
        <taxon>Elysia</taxon>
    </lineage>
</organism>
<name>A0AAE1E831_9GAST</name>
<proteinExistence type="predicted"/>
<reference evidence="2" key="1">
    <citation type="journal article" date="2023" name="G3 (Bethesda)">
        <title>A reference genome for the long-term kleptoplast-retaining sea slug Elysia crispata morphotype clarki.</title>
        <authorList>
            <person name="Eastman K.E."/>
            <person name="Pendleton A.L."/>
            <person name="Shaikh M.A."/>
            <person name="Suttiyut T."/>
            <person name="Ogas R."/>
            <person name="Tomko P."/>
            <person name="Gavelis G."/>
            <person name="Widhalm J.R."/>
            <person name="Wisecaver J.H."/>
        </authorList>
    </citation>
    <scope>NUCLEOTIDE SEQUENCE</scope>
    <source>
        <strain evidence="2">ECLA1</strain>
    </source>
</reference>
<feature type="region of interest" description="Disordered" evidence="1">
    <location>
        <begin position="34"/>
        <end position="65"/>
    </location>
</feature>
<dbReference type="EMBL" id="JAWDGP010000750">
    <property type="protein sequence ID" value="KAK3797686.1"/>
    <property type="molecule type" value="Genomic_DNA"/>
</dbReference>
<evidence type="ECO:0000313" key="2">
    <source>
        <dbReference type="EMBL" id="KAK3797686.1"/>
    </source>
</evidence>
<feature type="compositionally biased region" description="Basic residues" evidence="1">
    <location>
        <begin position="47"/>
        <end position="60"/>
    </location>
</feature>
<evidence type="ECO:0000313" key="3">
    <source>
        <dbReference type="Proteomes" id="UP001283361"/>
    </source>
</evidence>
<sequence>MNHPNHKSKASAVRDKINTIGNKPSDVATFVVEQNREPSVFSERHASRSRMSLRREKGKNRGSYPSDQIALALEPQGYSKARVGGFEVGVGVGRNMPGSSLFYLESGEKLRCEANEERALGC</sequence>
<gene>
    <name evidence="2" type="ORF">RRG08_054704</name>
</gene>
<dbReference type="AlphaFoldDB" id="A0AAE1E831"/>
<dbReference type="Proteomes" id="UP001283361">
    <property type="component" value="Unassembled WGS sequence"/>
</dbReference>
<accession>A0AAE1E831</accession>
<keyword evidence="3" id="KW-1185">Reference proteome</keyword>
<protein>
    <submittedName>
        <fullName evidence="2">Uncharacterized protein</fullName>
    </submittedName>
</protein>
<feature type="region of interest" description="Disordered" evidence="1">
    <location>
        <begin position="1"/>
        <end position="20"/>
    </location>
</feature>
<evidence type="ECO:0000256" key="1">
    <source>
        <dbReference type="SAM" id="MobiDB-lite"/>
    </source>
</evidence>